<keyword evidence="3" id="KW-1185">Reference proteome</keyword>
<dbReference type="Pfam" id="PF09356">
    <property type="entry name" value="Phage_BR0599"/>
    <property type="match status" value="1"/>
</dbReference>
<accession>A0ABV6R8C8</accession>
<gene>
    <name evidence="2" type="ORF">ACFFGE_13515</name>
</gene>
<dbReference type="InterPro" id="IPR018964">
    <property type="entry name" value="Phage_phiJL001_Gp84_C"/>
</dbReference>
<organism evidence="2 3">
    <name type="scientific">Brevundimonas balnearis</name>
    <dbReference type="NCBI Taxonomy" id="1572858"/>
    <lineage>
        <taxon>Bacteria</taxon>
        <taxon>Pseudomonadati</taxon>
        <taxon>Pseudomonadota</taxon>
        <taxon>Alphaproteobacteria</taxon>
        <taxon>Caulobacterales</taxon>
        <taxon>Caulobacteraceae</taxon>
        <taxon>Brevundimonas</taxon>
    </lineage>
</organism>
<proteinExistence type="predicted"/>
<dbReference type="InterPro" id="IPR011928">
    <property type="entry name" value="Phage_phiJL001_Gp84"/>
</dbReference>
<evidence type="ECO:0000313" key="2">
    <source>
        <dbReference type="EMBL" id="MFC0634893.1"/>
    </source>
</evidence>
<dbReference type="Pfam" id="PF09931">
    <property type="entry name" value="Phage_phiJL001_Gp84_N"/>
    <property type="match status" value="1"/>
</dbReference>
<dbReference type="EMBL" id="JBHLSW010000015">
    <property type="protein sequence ID" value="MFC0634893.1"/>
    <property type="molecule type" value="Genomic_DNA"/>
</dbReference>
<evidence type="ECO:0000313" key="3">
    <source>
        <dbReference type="Proteomes" id="UP001589906"/>
    </source>
</evidence>
<dbReference type="NCBIfam" id="TIGR02218">
    <property type="entry name" value="phg_TIGR02218"/>
    <property type="match status" value="1"/>
</dbReference>
<dbReference type="Proteomes" id="UP001589906">
    <property type="component" value="Unassembled WGS sequence"/>
</dbReference>
<reference evidence="2 3" key="1">
    <citation type="submission" date="2024-09" db="EMBL/GenBank/DDBJ databases">
        <authorList>
            <person name="Sun Q."/>
            <person name="Mori K."/>
        </authorList>
    </citation>
    <scope>NUCLEOTIDE SEQUENCE [LARGE SCALE GENOMIC DNA]</scope>
    <source>
        <strain evidence="2 3">NCAIM B.02621</strain>
    </source>
</reference>
<evidence type="ECO:0000259" key="1">
    <source>
        <dbReference type="Pfam" id="PF09356"/>
    </source>
</evidence>
<comment type="caution">
    <text evidence="2">The sequence shown here is derived from an EMBL/GenBank/DDBJ whole genome shotgun (WGS) entry which is preliminary data.</text>
</comment>
<dbReference type="RefSeq" id="WP_376836977.1">
    <property type="nucleotide sequence ID" value="NZ_JBHLSW010000015.1"/>
</dbReference>
<protein>
    <submittedName>
        <fullName evidence="2">DUF2163 domain-containing protein</fullName>
    </submittedName>
</protein>
<feature type="domain" description="Bacteriophage phiJL001 Gp84 C-terminal" evidence="1">
    <location>
        <begin position="170"/>
        <end position="199"/>
    </location>
</feature>
<sequence>MRQVPQEMAARIDSGAATLCHVWLLTRTDGERLGFTDHDRDLTIDSVACRAASGWSPGAGESATGSVAGSRSLSGVLDAETITSEDIDAGRYDRAEIELWRLDWVRPDLKVRLFRGWIAGLTRQGERFTADVEGPLAALERVIGRTYARTCDATLGDARCGVTLEGAPQAVCDRRWETCVGVFGNGINFRGFPDIPGDDWLTAQPRGGDANDGGSRR</sequence>
<name>A0ABV6R8C8_9CAUL</name>